<accession>A0ABQ0IEV2</accession>
<keyword evidence="2" id="KW-1185">Reference proteome</keyword>
<comment type="caution">
    <text evidence="1">The sequence shown here is derived from an EMBL/GenBank/DDBJ whole genome shotgun (WGS) entry which is preliminary data.</text>
</comment>
<evidence type="ECO:0000313" key="2">
    <source>
        <dbReference type="Proteomes" id="UP000008372"/>
    </source>
</evidence>
<gene>
    <name evidence="1" type="ORF">GAGA_4995</name>
</gene>
<dbReference type="RefSeq" id="WP_008306716.1">
    <property type="nucleotide sequence ID" value="NZ_BAEK01000094.1"/>
</dbReference>
<organism evidence="1 2">
    <name type="scientific">Paraglaciecola agarilytica NO2</name>
    <dbReference type="NCBI Taxonomy" id="1125747"/>
    <lineage>
        <taxon>Bacteria</taxon>
        <taxon>Pseudomonadati</taxon>
        <taxon>Pseudomonadota</taxon>
        <taxon>Gammaproteobacteria</taxon>
        <taxon>Alteromonadales</taxon>
        <taxon>Alteromonadaceae</taxon>
        <taxon>Paraglaciecola</taxon>
    </lineage>
</organism>
<reference evidence="1 2" key="1">
    <citation type="journal article" date="2014" name="Environ. Microbiol.">
        <title>Comparative genomics of the marine bacterial genus Glaciecola reveals the high degree of genomic diversity and genomic characteristic for cold adaptation.</title>
        <authorList>
            <person name="Qin Q.L."/>
            <person name="Xie B.B."/>
            <person name="Yu Y."/>
            <person name="Shu Y.L."/>
            <person name="Rong J.C."/>
            <person name="Zhang Y.J."/>
            <person name="Zhao D.L."/>
            <person name="Chen X.L."/>
            <person name="Zhang X.Y."/>
            <person name="Chen B."/>
            <person name="Zhou B.C."/>
            <person name="Zhang Y.Z."/>
        </authorList>
    </citation>
    <scope>NUCLEOTIDE SEQUENCE [LARGE SCALE GENOMIC DNA]</scope>
    <source>
        <strain evidence="1 2">NO2</strain>
    </source>
</reference>
<evidence type="ECO:0000313" key="1">
    <source>
        <dbReference type="EMBL" id="GAC07818.1"/>
    </source>
</evidence>
<dbReference type="Proteomes" id="UP000008372">
    <property type="component" value="Unassembled WGS sequence"/>
</dbReference>
<dbReference type="EMBL" id="BAEK01000094">
    <property type="protein sequence ID" value="GAC07818.1"/>
    <property type="molecule type" value="Genomic_DNA"/>
</dbReference>
<proteinExistence type="predicted"/>
<sequence length="182" mass="20143">MHNLPVIPRRKISSVGVKVDTLDFGCGPMGYLYQSMQHLSLDKIGTLCMRHIDRDIQGADNDVRFPIAMQSGYKAIDYGDCVYFLLAVRNSLLEQHLLQTFLPKCQAKICSIIIGGLYNIGISASGANAKNTAYYNHALAPPQLIPTNPSEVWQHLNTTGLLNKVAPVALHQKSKVIPHAYR</sequence>
<protein>
    <submittedName>
        <fullName evidence="1">Uncharacterized protein</fullName>
    </submittedName>
</protein>
<name>A0ABQ0IEV2_9ALTE</name>